<evidence type="ECO:0000256" key="1">
    <source>
        <dbReference type="SAM" id="MobiDB-lite"/>
    </source>
</evidence>
<evidence type="ECO:0000313" key="2">
    <source>
        <dbReference type="EMBL" id="KAJ8368429.1"/>
    </source>
</evidence>
<feature type="compositionally biased region" description="Low complexity" evidence="1">
    <location>
        <begin position="149"/>
        <end position="158"/>
    </location>
</feature>
<dbReference type="AlphaFoldDB" id="A0A9Q1FVZ8"/>
<name>A0A9Q1FVZ8_SYNKA</name>
<accession>A0A9Q1FVZ8</accession>
<protein>
    <submittedName>
        <fullName evidence="2">Uncharacterized protein</fullName>
    </submittedName>
</protein>
<sequence length="500" mass="52962">MVGGRLRFEYSGALSERRFSRYLFPGACWDVASRAIDLLAARENKLKPGVRLAAFQQPRTAGGSEEAGVWILHPHKREAAVCPVPYGSCHPSAAGPAGLSTSAAGDGTLTVLQCQPAAAENRSPARGKRAPRSAPRFCLPRSAAVSVSKLLSSPSSSPRDPAAGRKRPVPRSALSFSLSFSPPAAPFHPQVRGSAGSASPASPRPTRTRRSLRGKIGFPDFISSPRIDGPALYRTARPAASCPPLVMDVGTAGRSSAPRAAAAFPLRATHLGAAPCRDFHGPAGLRWRDDRAEEVTCASGAAAASGLVNCAPGADGLWARLTIDGLRNSSHLSIRGGRWRRWCWGGWHRGKESWRSADATHRLNGKLSGGRGVGVVWVAQRPAANASAASLGKRRRAANRLADFQLARLSRAITVVGSARRSSPAAHLRTDWRQVVSRAGTCSVREVLISQPSEQSVLEEPGHVGVFQTPAAGIMSDLILTDTHQVDTLMPALQPMETGF</sequence>
<proteinExistence type="predicted"/>
<feature type="region of interest" description="Disordered" evidence="1">
    <location>
        <begin position="149"/>
        <end position="170"/>
    </location>
</feature>
<comment type="caution">
    <text evidence="2">The sequence shown here is derived from an EMBL/GenBank/DDBJ whole genome shotgun (WGS) entry which is preliminary data.</text>
</comment>
<reference evidence="2" key="1">
    <citation type="journal article" date="2023" name="Science">
        <title>Genome structures resolve the early diversification of teleost fishes.</title>
        <authorList>
            <person name="Parey E."/>
            <person name="Louis A."/>
            <person name="Montfort J."/>
            <person name="Bouchez O."/>
            <person name="Roques C."/>
            <person name="Iampietro C."/>
            <person name="Lluch J."/>
            <person name="Castinel A."/>
            <person name="Donnadieu C."/>
            <person name="Desvignes T."/>
            <person name="Floi Bucao C."/>
            <person name="Jouanno E."/>
            <person name="Wen M."/>
            <person name="Mejri S."/>
            <person name="Dirks R."/>
            <person name="Jansen H."/>
            <person name="Henkel C."/>
            <person name="Chen W.J."/>
            <person name="Zahm M."/>
            <person name="Cabau C."/>
            <person name="Klopp C."/>
            <person name="Thompson A.W."/>
            <person name="Robinson-Rechavi M."/>
            <person name="Braasch I."/>
            <person name="Lecointre G."/>
            <person name="Bobe J."/>
            <person name="Postlethwait J.H."/>
            <person name="Berthelot C."/>
            <person name="Roest Crollius H."/>
            <person name="Guiguen Y."/>
        </authorList>
    </citation>
    <scope>NUCLEOTIDE SEQUENCE</scope>
    <source>
        <strain evidence="2">WJC10195</strain>
    </source>
</reference>
<keyword evidence="3" id="KW-1185">Reference proteome</keyword>
<feature type="region of interest" description="Disordered" evidence="1">
    <location>
        <begin position="185"/>
        <end position="217"/>
    </location>
</feature>
<evidence type="ECO:0000313" key="3">
    <source>
        <dbReference type="Proteomes" id="UP001152622"/>
    </source>
</evidence>
<organism evidence="2 3">
    <name type="scientific">Synaphobranchus kaupii</name>
    <name type="common">Kaup's arrowtooth eel</name>
    <dbReference type="NCBI Taxonomy" id="118154"/>
    <lineage>
        <taxon>Eukaryota</taxon>
        <taxon>Metazoa</taxon>
        <taxon>Chordata</taxon>
        <taxon>Craniata</taxon>
        <taxon>Vertebrata</taxon>
        <taxon>Euteleostomi</taxon>
        <taxon>Actinopterygii</taxon>
        <taxon>Neopterygii</taxon>
        <taxon>Teleostei</taxon>
        <taxon>Anguilliformes</taxon>
        <taxon>Synaphobranchidae</taxon>
        <taxon>Synaphobranchus</taxon>
    </lineage>
</organism>
<dbReference type="EMBL" id="JAINUF010000003">
    <property type="protein sequence ID" value="KAJ8368429.1"/>
    <property type="molecule type" value="Genomic_DNA"/>
</dbReference>
<feature type="region of interest" description="Disordered" evidence="1">
    <location>
        <begin position="117"/>
        <end position="136"/>
    </location>
</feature>
<dbReference type="Proteomes" id="UP001152622">
    <property type="component" value="Chromosome 3"/>
</dbReference>
<feature type="compositionally biased region" description="Low complexity" evidence="1">
    <location>
        <begin position="192"/>
        <end position="205"/>
    </location>
</feature>
<gene>
    <name evidence="2" type="ORF">SKAU_G00084570</name>
</gene>